<feature type="region of interest" description="Disordered" evidence="10">
    <location>
        <begin position="649"/>
        <end position="738"/>
    </location>
</feature>
<evidence type="ECO:0000256" key="9">
    <source>
        <dbReference type="PROSITE-ProRule" id="PRU00042"/>
    </source>
</evidence>
<evidence type="ECO:0000259" key="11">
    <source>
        <dbReference type="PROSITE" id="PS50157"/>
    </source>
</evidence>
<evidence type="ECO:0000256" key="3">
    <source>
        <dbReference type="ARBA" id="ARBA00022737"/>
    </source>
</evidence>
<feature type="region of interest" description="Disordered" evidence="10">
    <location>
        <begin position="387"/>
        <end position="420"/>
    </location>
</feature>
<dbReference type="Gene3D" id="3.30.160.60">
    <property type="entry name" value="Classic Zinc Finger"/>
    <property type="match status" value="3"/>
</dbReference>
<keyword evidence="4 9" id="KW-0863">Zinc-finger</keyword>
<feature type="region of interest" description="Disordered" evidence="10">
    <location>
        <begin position="67"/>
        <end position="96"/>
    </location>
</feature>
<feature type="compositionally biased region" description="Polar residues" evidence="10">
    <location>
        <begin position="209"/>
        <end position="218"/>
    </location>
</feature>
<evidence type="ECO:0000256" key="10">
    <source>
        <dbReference type="SAM" id="MobiDB-lite"/>
    </source>
</evidence>
<feature type="domain" description="C2H2-type" evidence="11">
    <location>
        <begin position="610"/>
        <end position="637"/>
    </location>
</feature>
<dbReference type="PANTHER" id="PTHR47428">
    <property type="entry name" value="REGULATORY PROTEIN MIG1-RELATED"/>
    <property type="match status" value="1"/>
</dbReference>
<feature type="compositionally biased region" description="Low complexity" evidence="10">
    <location>
        <begin position="35"/>
        <end position="47"/>
    </location>
</feature>
<feature type="region of interest" description="Disordered" evidence="10">
    <location>
        <begin position="209"/>
        <end position="268"/>
    </location>
</feature>
<feature type="compositionally biased region" description="Low complexity" evidence="10">
    <location>
        <begin position="489"/>
        <end position="498"/>
    </location>
</feature>
<feature type="compositionally biased region" description="Low complexity" evidence="10">
    <location>
        <begin position="397"/>
        <end position="410"/>
    </location>
</feature>
<evidence type="ECO:0000256" key="1">
    <source>
        <dbReference type="ARBA" id="ARBA00004123"/>
    </source>
</evidence>
<dbReference type="Proteomes" id="UP000825002">
    <property type="component" value="Unassembled WGS sequence"/>
</dbReference>
<dbReference type="InterPro" id="IPR013087">
    <property type="entry name" value="Znf_C2H2_type"/>
</dbReference>
<proteinExistence type="predicted"/>
<feature type="region of interest" description="Disordered" evidence="10">
    <location>
        <begin position="442"/>
        <end position="529"/>
    </location>
</feature>
<dbReference type="Pfam" id="PF00096">
    <property type="entry name" value="zf-C2H2"/>
    <property type="match status" value="2"/>
</dbReference>
<feature type="compositionally biased region" description="Low complexity" evidence="10">
    <location>
        <begin position="507"/>
        <end position="519"/>
    </location>
</feature>
<evidence type="ECO:0000313" key="13">
    <source>
        <dbReference type="Proteomes" id="UP000825002"/>
    </source>
</evidence>
<feature type="region of interest" description="Disordered" evidence="10">
    <location>
        <begin position="166"/>
        <end position="185"/>
    </location>
</feature>
<feature type="compositionally biased region" description="Basic residues" evidence="10">
    <location>
        <begin position="479"/>
        <end position="488"/>
    </location>
</feature>
<keyword evidence="13" id="KW-1185">Reference proteome</keyword>
<feature type="compositionally biased region" description="Low complexity" evidence="10">
    <location>
        <begin position="466"/>
        <end position="477"/>
    </location>
</feature>
<feature type="compositionally biased region" description="Low complexity" evidence="10">
    <location>
        <begin position="838"/>
        <end position="860"/>
    </location>
</feature>
<comment type="caution">
    <text evidence="12">The sequence shown here is derived from an EMBL/GenBank/DDBJ whole genome shotgun (WGS) entry which is preliminary data.</text>
</comment>
<accession>A0ABQ7SCB6</accession>
<feature type="compositionally biased region" description="Low complexity" evidence="10">
    <location>
        <begin position="248"/>
        <end position="268"/>
    </location>
</feature>
<comment type="subcellular location">
    <subcellularLocation>
        <location evidence="1">Nucleus</location>
    </subcellularLocation>
</comment>
<evidence type="ECO:0000256" key="4">
    <source>
        <dbReference type="ARBA" id="ARBA00022771"/>
    </source>
</evidence>
<keyword evidence="2" id="KW-0479">Metal-binding</keyword>
<dbReference type="InterPro" id="IPR036236">
    <property type="entry name" value="Znf_C2H2_sf"/>
</dbReference>
<evidence type="ECO:0000313" key="12">
    <source>
        <dbReference type="EMBL" id="KAG9511069.1"/>
    </source>
</evidence>
<feature type="compositionally biased region" description="Polar residues" evidence="10">
    <location>
        <begin position="670"/>
        <end position="680"/>
    </location>
</feature>
<evidence type="ECO:0000256" key="2">
    <source>
        <dbReference type="ARBA" id="ARBA00022723"/>
    </source>
</evidence>
<feature type="domain" description="C2H2-type" evidence="11">
    <location>
        <begin position="580"/>
        <end position="609"/>
    </location>
</feature>
<dbReference type="EMBL" id="JAIFTH010000036">
    <property type="protein sequence ID" value="KAG9511069.1"/>
    <property type="molecule type" value="Genomic_DNA"/>
</dbReference>
<dbReference type="PROSITE" id="PS00028">
    <property type="entry name" value="ZINC_FINGER_C2H2_1"/>
    <property type="match status" value="3"/>
</dbReference>
<keyword evidence="8" id="KW-0539">Nucleus</keyword>
<evidence type="ECO:0000256" key="5">
    <source>
        <dbReference type="ARBA" id="ARBA00022833"/>
    </source>
</evidence>
<keyword evidence="5" id="KW-0862">Zinc</keyword>
<dbReference type="InterPro" id="IPR051007">
    <property type="entry name" value="creA/MIG_C2H2-ZnF"/>
</dbReference>
<feature type="compositionally biased region" description="Low complexity" evidence="10">
    <location>
        <begin position="755"/>
        <end position="785"/>
    </location>
</feature>
<keyword evidence="6" id="KW-0805">Transcription regulation</keyword>
<feature type="compositionally biased region" description="Basic residues" evidence="10">
    <location>
        <begin position="231"/>
        <end position="247"/>
    </location>
</feature>
<feature type="compositionally biased region" description="Low complexity" evidence="10">
    <location>
        <begin position="67"/>
        <end position="80"/>
    </location>
</feature>
<dbReference type="PANTHER" id="PTHR47428:SF1">
    <property type="entry name" value="REGULATORY PROTEIN MIG1-RELATED"/>
    <property type="match status" value="1"/>
</dbReference>
<sequence length="869" mass="96193">KDKKTTFCNAASSVTMSPVAPTHLTTSGILSMHSQQQRQQQHHQQQQLEQVHTRHPRQVLMGANVTATSTNSSSNNANTSDDTDGTTDALYENENDDNDTEVAAVKKHTRTSVVTSGREQSAALLTYELTHVTGDTQPLVNQRQLHAQVAAQHVHVAVSVSCHLSGNAGATSPSGASSSSSAKTPASLSGCSVYQLIGGSPTANAVMTTSDARVSSSPVAAHRMSSSAPHSSHHAGTHHLHQQHHQQVHQQLGHQQQQQQQHQQSDQHSMLDLATLNVGHHGQQHLMLAQPSNASAYNEPMCVPYHSLQHASNHHHHQQPLHQQQQLLLDGPQVNIHQQQHQQQHVTSQNAVFINGQRGQVETSASSINIGLGLGLGTAALMAAATTESPQSQPSMLHCATPQQQQQQQQLHHHPHHCPATNALQHSQQHLIAIHPETTNSHFESLQHHHSQQQQHQLIARHPHHQQQQQHQHLNAPHPHPHHSHHQQQHQSQHVAQQFHHHHHHQQQQQQLQQQLPHLTGQSQQPLSHDPHAIITSRSVHAPPPSDHNVVSPVPIQLVPIKLRKYPNRPCKTPLHERHYACPVEQCDRRFSRSDELTRHIRIHTGQKPFRCQECERAFSRSDHLTTHVRTHTGEKPFTCEACGRQFARSDEKKRHAKVHLKQKIKRESGASTSRRSAGTNAAGRKRQQQQWQQEQRSGASANHRTSANQRQSHLSSGVPTDSMCDTQQPQNQNDTQSPVVVATGQQATNNLISLTSTDSTSNNSGKSTNSNSNSNNNNLSLASSGHGDLMVASYPVGHQPGIQQQQSHAALREVPHLQQQQIQQQHSDSNHSLRFASSQSSTHTNQSQNQNQGQPQQQQANMAPYLLP</sequence>
<feature type="compositionally biased region" description="Acidic residues" evidence="10">
    <location>
        <begin position="81"/>
        <end position="96"/>
    </location>
</feature>
<feature type="domain" description="C2H2-type" evidence="11">
    <location>
        <begin position="638"/>
        <end position="665"/>
    </location>
</feature>
<dbReference type="SMART" id="SM00355">
    <property type="entry name" value="ZnF_C2H2"/>
    <property type="match status" value="3"/>
</dbReference>
<name>A0ABQ7SCB6_9ACAR</name>
<dbReference type="PROSITE" id="PS50157">
    <property type="entry name" value="ZINC_FINGER_C2H2_2"/>
    <property type="match status" value="3"/>
</dbReference>
<protein>
    <submittedName>
        <fullName evidence="12">Early growth response protein 3</fullName>
    </submittedName>
</protein>
<evidence type="ECO:0000256" key="7">
    <source>
        <dbReference type="ARBA" id="ARBA00023163"/>
    </source>
</evidence>
<feature type="compositionally biased region" description="Low complexity" evidence="10">
    <location>
        <begin position="726"/>
        <end position="738"/>
    </location>
</feature>
<evidence type="ECO:0000256" key="8">
    <source>
        <dbReference type="ARBA" id="ARBA00023242"/>
    </source>
</evidence>
<evidence type="ECO:0000256" key="6">
    <source>
        <dbReference type="ARBA" id="ARBA00023015"/>
    </source>
</evidence>
<feature type="region of interest" description="Disordered" evidence="10">
    <location>
        <begin position="755"/>
        <end position="869"/>
    </location>
</feature>
<feature type="compositionally biased region" description="Basic residues" evidence="10">
    <location>
        <begin position="655"/>
        <end position="665"/>
    </location>
</feature>
<keyword evidence="3" id="KW-0677">Repeat</keyword>
<feature type="compositionally biased region" description="Polar residues" evidence="10">
    <location>
        <begin position="697"/>
        <end position="720"/>
    </location>
</feature>
<feature type="non-terminal residue" evidence="12">
    <location>
        <position position="1"/>
    </location>
</feature>
<feature type="compositionally biased region" description="Polar residues" evidence="10">
    <location>
        <begin position="827"/>
        <end position="837"/>
    </location>
</feature>
<organism evidence="12 13">
    <name type="scientific">Fragariocoptes setiger</name>
    <dbReference type="NCBI Taxonomy" id="1670756"/>
    <lineage>
        <taxon>Eukaryota</taxon>
        <taxon>Metazoa</taxon>
        <taxon>Ecdysozoa</taxon>
        <taxon>Arthropoda</taxon>
        <taxon>Chelicerata</taxon>
        <taxon>Arachnida</taxon>
        <taxon>Acari</taxon>
        <taxon>Acariformes</taxon>
        <taxon>Trombidiformes</taxon>
        <taxon>Prostigmata</taxon>
        <taxon>Eupodina</taxon>
        <taxon>Eriophyoidea</taxon>
        <taxon>Phytoptidae</taxon>
        <taxon>Fragariocoptes</taxon>
    </lineage>
</organism>
<gene>
    <name evidence="12" type="primary">Egr3</name>
    <name evidence="12" type="ORF">GZH46_00366</name>
</gene>
<keyword evidence="7" id="KW-0804">Transcription</keyword>
<dbReference type="SUPFAM" id="SSF57667">
    <property type="entry name" value="beta-beta-alpha zinc fingers"/>
    <property type="match status" value="2"/>
</dbReference>
<reference evidence="12 13" key="1">
    <citation type="submission" date="2020-10" db="EMBL/GenBank/DDBJ databases">
        <authorList>
            <person name="Klimov P.B."/>
            <person name="Dyachkov S.M."/>
            <person name="Chetverikov P.E."/>
        </authorList>
    </citation>
    <scope>NUCLEOTIDE SEQUENCE [LARGE SCALE GENOMIC DNA]</scope>
    <source>
        <strain evidence="12">BMOC 18-1129-001#AD2665</strain>
        <tissue evidence="12">Entire mites</tissue>
    </source>
</reference>
<feature type="region of interest" description="Disordered" evidence="10">
    <location>
        <begin position="31"/>
        <end position="53"/>
    </location>
</feature>